<dbReference type="RefSeq" id="WP_289385392.1">
    <property type="nucleotide sequence ID" value="NZ_JAUCBM010000001.1"/>
</dbReference>
<gene>
    <name evidence="2" type="ORF">ACFQ35_16140</name>
</gene>
<dbReference type="Proteomes" id="UP001597263">
    <property type="component" value="Unassembled WGS sequence"/>
</dbReference>
<organism evidence="2 3">
    <name type="scientific">Pseudochrobactrum kiredjianiae</name>
    <dbReference type="NCBI Taxonomy" id="386305"/>
    <lineage>
        <taxon>Bacteria</taxon>
        <taxon>Pseudomonadati</taxon>
        <taxon>Pseudomonadota</taxon>
        <taxon>Alphaproteobacteria</taxon>
        <taxon>Hyphomicrobiales</taxon>
        <taxon>Brucellaceae</taxon>
        <taxon>Pseudochrobactrum</taxon>
    </lineage>
</organism>
<feature type="region of interest" description="Disordered" evidence="1">
    <location>
        <begin position="1"/>
        <end position="20"/>
    </location>
</feature>
<sequence>MSGSVPDIQPAPAGKMGETATMRPALKFTKKDAQLPFTAMALLDVCALAVNDLDADGSAEHTRRYASSISTVINHALDVFVDFHEKLDRLGRLEVSE</sequence>
<dbReference type="EMBL" id="JBHTMA010000040">
    <property type="protein sequence ID" value="MFD1228674.1"/>
    <property type="molecule type" value="Genomic_DNA"/>
</dbReference>
<evidence type="ECO:0000256" key="1">
    <source>
        <dbReference type="SAM" id="MobiDB-lite"/>
    </source>
</evidence>
<evidence type="ECO:0008006" key="4">
    <source>
        <dbReference type="Google" id="ProtNLM"/>
    </source>
</evidence>
<proteinExistence type="predicted"/>
<comment type="caution">
    <text evidence="2">The sequence shown here is derived from an EMBL/GenBank/DDBJ whole genome shotgun (WGS) entry which is preliminary data.</text>
</comment>
<accession>A0ABW3V7S1</accession>
<protein>
    <recommendedName>
        <fullName evidence="4">DUF3077 domain-containing protein</fullName>
    </recommendedName>
</protein>
<evidence type="ECO:0000313" key="2">
    <source>
        <dbReference type="EMBL" id="MFD1228674.1"/>
    </source>
</evidence>
<evidence type="ECO:0000313" key="3">
    <source>
        <dbReference type="Proteomes" id="UP001597263"/>
    </source>
</evidence>
<name>A0ABW3V7S1_9HYPH</name>
<reference evidence="3" key="1">
    <citation type="journal article" date="2019" name="Int. J. Syst. Evol. Microbiol.">
        <title>The Global Catalogue of Microorganisms (GCM) 10K type strain sequencing project: providing services to taxonomists for standard genome sequencing and annotation.</title>
        <authorList>
            <consortium name="The Broad Institute Genomics Platform"/>
            <consortium name="The Broad Institute Genome Sequencing Center for Infectious Disease"/>
            <person name="Wu L."/>
            <person name="Ma J."/>
        </authorList>
    </citation>
    <scope>NUCLEOTIDE SEQUENCE [LARGE SCALE GENOMIC DNA]</scope>
    <source>
        <strain evidence="3">CCUG 49584</strain>
    </source>
</reference>
<keyword evidence="3" id="KW-1185">Reference proteome</keyword>